<proteinExistence type="predicted"/>
<sequence length="451" mass="50802">MSPPRKKTKSTQYHHSPLSHPDDHESKVIFNPLAFQLSTSQNSNNDNIINNNSSIPAHPSYDANFMDGMLPASWKGLQQMNSKSPQFNSTSLTVPQSLTPFQFPSPIFSAGISTDVNTNSSVTDQPKYQNGLQPGALKQPIVSTTSTQNQLISTNSIQPLSLDSPEPMDSLADIFSPGFSKLLQERLRSDDAIEEIDEDNDHRKHIEVDHQQCQIQRLINNSRDNNLFTSNSEINFQITKPTSSFSNLQELFDFQPKLKNAFFEATSKPSISVNPSIVTNTTLATLSPIGIKLYEYYRDRLGQIASSAPRNESMHLNTFLPMAHVDRSVLYGILAWSAFHLGGPTMEKQGNYYIQQAIQGFIKRPLFEEENEELYQGVFEPVDDNDEEITKEDDRSSQQLQLPLLTKNDMINMRLAAFMVLCGVEICKGDVSKWSNYLNYGAYLIQKKVTF</sequence>
<evidence type="ECO:0000313" key="2">
    <source>
        <dbReference type="EMBL" id="GMG60212.1"/>
    </source>
</evidence>
<dbReference type="AlphaFoldDB" id="A0A9W7DJW3"/>
<gene>
    <name evidence="2" type="ORF">Amon01_000877000</name>
</gene>
<evidence type="ECO:0000256" key="1">
    <source>
        <dbReference type="SAM" id="MobiDB-lite"/>
    </source>
</evidence>
<comment type="caution">
    <text evidence="2">The sequence shown here is derived from an EMBL/GenBank/DDBJ whole genome shotgun (WGS) entry which is preliminary data.</text>
</comment>
<protein>
    <submittedName>
        <fullName evidence="2">Unnamed protein product</fullName>
    </submittedName>
</protein>
<dbReference type="Proteomes" id="UP001165063">
    <property type="component" value="Unassembled WGS sequence"/>
</dbReference>
<feature type="region of interest" description="Disordered" evidence="1">
    <location>
        <begin position="1"/>
        <end position="25"/>
    </location>
</feature>
<accession>A0A9W7DJW3</accession>
<dbReference type="OrthoDB" id="5419315at2759"/>
<organism evidence="2 3">
    <name type="scientific">Ambrosiozyma monospora</name>
    <name type="common">Yeast</name>
    <name type="synonym">Endomycopsis monosporus</name>
    <dbReference type="NCBI Taxonomy" id="43982"/>
    <lineage>
        <taxon>Eukaryota</taxon>
        <taxon>Fungi</taxon>
        <taxon>Dikarya</taxon>
        <taxon>Ascomycota</taxon>
        <taxon>Saccharomycotina</taxon>
        <taxon>Pichiomycetes</taxon>
        <taxon>Pichiales</taxon>
        <taxon>Pichiaceae</taxon>
        <taxon>Ambrosiozyma</taxon>
    </lineage>
</organism>
<keyword evidence="3" id="KW-1185">Reference proteome</keyword>
<dbReference type="EMBL" id="BSXU01008354">
    <property type="protein sequence ID" value="GMG60212.1"/>
    <property type="molecule type" value="Genomic_DNA"/>
</dbReference>
<evidence type="ECO:0000313" key="3">
    <source>
        <dbReference type="Proteomes" id="UP001165063"/>
    </source>
</evidence>
<dbReference type="Pfam" id="PF11951">
    <property type="entry name" value="Fungal_trans_2"/>
    <property type="match status" value="1"/>
</dbReference>
<name>A0A9W7DJW3_AMBMO</name>
<dbReference type="InterPro" id="IPR021858">
    <property type="entry name" value="Fun_TF"/>
</dbReference>
<reference evidence="2" key="1">
    <citation type="submission" date="2023-04" db="EMBL/GenBank/DDBJ databases">
        <title>Ambrosiozyma monospora NBRC 1965.</title>
        <authorList>
            <person name="Ichikawa N."/>
            <person name="Sato H."/>
            <person name="Tonouchi N."/>
        </authorList>
    </citation>
    <scope>NUCLEOTIDE SEQUENCE</scope>
    <source>
        <strain evidence="2">NBRC 1965</strain>
    </source>
</reference>